<dbReference type="Pfam" id="PF05205">
    <property type="entry name" value="COMPASS-Shg1"/>
    <property type="match status" value="1"/>
</dbReference>
<accession>A0ABR4B5D5</accession>
<reference evidence="3 4" key="1">
    <citation type="submission" date="2024-09" db="EMBL/GenBank/DDBJ databases">
        <title>Rethinking Asexuality: The Enigmatic Case of Functional Sexual Genes in Lepraria (Stereocaulaceae).</title>
        <authorList>
            <person name="Doellman M."/>
            <person name="Sun Y."/>
            <person name="Barcenas-Pena A."/>
            <person name="Lumbsch H.T."/>
            <person name="Grewe F."/>
        </authorList>
    </citation>
    <scope>NUCLEOTIDE SEQUENCE [LARGE SCALE GENOMIC DNA]</scope>
    <source>
        <strain evidence="3 4">Grewe 0041</strain>
    </source>
</reference>
<feature type="region of interest" description="Disordered" evidence="1">
    <location>
        <begin position="277"/>
        <end position="639"/>
    </location>
</feature>
<gene>
    <name evidence="3" type="ORF">ABVK25_006712</name>
</gene>
<feature type="compositionally biased region" description="Basic and acidic residues" evidence="1">
    <location>
        <begin position="277"/>
        <end position="296"/>
    </location>
</feature>
<dbReference type="InterPro" id="IPR055264">
    <property type="entry name" value="BOD1/SHG1_dom"/>
</dbReference>
<evidence type="ECO:0000259" key="2">
    <source>
        <dbReference type="Pfam" id="PF05205"/>
    </source>
</evidence>
<dbReference type="Proteomes" id="UP001590951">
    <property type="component" value="Unassembled WGS sequence"/>
</dbReference>
<protein>
    <recommendedName>
        <fullName evidence="2">BOD1/SHG1 domain-containing protein</fullName>
    </recommendedName>
</protein>
<evidence type="ECO:0000313" key="4">
    <source>
        <dbReference type="Proteomes" id="UP001590951"/>
    </source>
</evidence>
<feature type="region of interest" description="Disordered" evidence="1">
    <location>
        <begin position="163"/>
        <end position="260"/>
    </location>
</feature>
<feature type="compositionally biased region" description="Basic and acidic residues" evidence="1">
    <location>
        <begin position="397"/>
        <end position="492"/>
    </location>
</feature>
<dbReference type="PANTHER" id="PTHR28034:SF1">
    <property type="entry name" value="NUCLEOMORPHIN"/>
    <property type="match status" value="1"/>
</dbReference>
<feature type="compositionally biased region" description="Low complexity" evidence="1">
    <location>
        <begin position="344"/>
        <end position="354"/>
    </location>
</feature>
<comment type="caution">
    <text evidence="3">The sequence shown here is derived from an EMBL/GenBank/DDBJ whole genome shotgun (WGS) entry which is preliminary data.</text>
</comment>
<feature type="domain" description="BOD1/SHG1" evidence="2">
    <location>
        <begin position="36"/>
        <end position="137"/>
    </location>
</feature>
<sequence>MTSKHKLEEQASLPRKRFKASDLPLNSTQKSSIDSILHTIKKKGEYDTLRKKVWSQFAESEEKTAFTKSLNELAEAEIDRDPSLLSRDRHKAATLVQGAVDRSDIYKTIEKTLDDLIDRNIDHILRAGRDIRRAEVGEEVAAGEAKRGSKTDEEYAKESVVRREKRAIARKKEEADKRKKEEYEKLKAEEARTKAELERLQNDAKMRNEREVRRAERGTDSDRRQRREREERDKDIEREKYKRREFESAAIPVTPAAPVDEKALEEAALALLLQEGRELAAKNTPKVERERSESPHRKPHVSPPKGPAADRNKTAVKPEHRPRLAYSSAPGYQGSPIPPPPSAPSRSRSPYRASSTRRDYSRSTSRTRHRSYSIRDDERRRVVDSEARAALKAQMQAKRDVDAEAYKARGRNDRDDAERRSRSLSRGTDRGSIRDRKRERSKNYDYDYDYDRDRSYRHRDERPRSRDRGRNRYDDRPYIRSRREEAPEHIDRYVPGGTAPARDRDRDRDTRDREPRDRDDREIKDRDGKSDEPKERSTRDRDTRERSSYYDTERERRYYKDGDGGRSEYRDKERGSERPRNRDRDREDRYSERDRHRGDDRPYVSRRRDEAPEHIDRYVPGGDNRDRERERGRERDRSR</sequence>
<keyword evidence="4" id="KW-1185">Reference proteome</keyword>
<dbReference type="PANTHER" id="PTHR28034">
    <property type="entry name" value="SET1 COMPLEX COMPONENT SHG1"/>
    <property type="match status" value="1"/>
</dbReference>
<feature type="compositionally biased region" description="Basic and acidic residues" evidence="1">
    <location>
        <begin position="163"/>
        <end position="247"/>
    </location>
</feature>
<name>A0ABR4B5D5_9LECA</name>
<feature type="compositionally biased region" description="Basic and acidic residues" evidence="1">
    <location>
        <begin position="373"/>
        <end position="389"/>
    </location>
</feature>
<organism evidence="3 4">
    <name type="scientific">Lepraria finkii</name>
    <dbReference type="NCBI Taxonomy" id="1340010"/>
    <lineage>
        <taxon>Eukaryota</taxon>
        <taxon>Fungi</taxon>
        <taxon>Dikarya</taxon>
        <taxon>Ascomycota</taxon>
        <taxon>Pezizomycotina</taxon>
        <taxon>Lecanoromycetes</taxon>
        <taxon>OSLEUM clade</taxon>
        <taxon>Lecanoromycetidae</taxon>
        <taxon>Lecanorales</taxon>
        <taxon>Lecanorineae</taxon>
        <taxon>Stereocaulaceae</taxon>
        <taxon>Lepraria</taxon>
    </lineage>
</organism>
<feature type="compositionally biased region" description="Basic and acidic residues" evidence="1">
    <location>
        <begin position="308"/>
        <end position="322"/>
    </location>
</feature>
<feature type="region of interest" description="Disordered" evidence="1">
    <location>
        <begin position="1"/>
        <end position="28"/>
    </location>
</feature>
<dbReference type="EMBL" id="JBHFEH010000023">
    <property type="protein sequence ID" value="KAL2053075.1"/>
    <property type="molecule type" value="Genomic_DNA"/>
</dbReference>
<proteinExistence type="predicted"/>
<evidence type="ECO:0000313" key="3">
    <source>
        <dbReference type="EMBL" id="KAL2053075.1"/>
    </source>
</evidence>
<evidence type="ECO:0000256" key="1">
    <source>
        <dbReference type="SAM" id="MobiDB-lite"/>
    </source>
</evidence>
<feature type="compositionally biased region" description="Basic and acidic residues" evidence="1">
    <location>
        <begin position="501"/>
        <end position="639"/>
    </location>
</feature>